<organism evidence="2 3">
    <name type="scientific">Gibberella moniliformis (strain M3125 / FGSC 7600)</name>
    <name type="common">Maize ear and stalk rot fungus</name>
    <name type="synonym">Fusarium verticillioides</name>
    <dbReference type="NCBI Taxonomy" id="334819"/>
    <lineage>
        <taxon>Eukaryota</taxon>
        <taxon>Fungi</taxon>
        <taxon>Dikarya</taxon>
        <taxon>Ascomycota</taxon>
        <taxon>Pezizomycotina</taxon>
        <taxon>Sordariomycetes</taxon>
        <taxon>Hypocreomycetidae</taxon>
        <taxon>Hypocreales</taxon>
        <taxon>Nectriaceae</taxon>
        <taxon>Fusarium</taxon>
        <taxon>Fusarium fujikuroi species complex</taxon>
    </lineage>
</organism>
<name>W7M3I7_GIBM7</name>
<gene>
    <name evidence="2" type="ORF">FVEG_15011</name>
</gene>
<dbReference type="VEuPathDB" id="FungiDB:FVEG_15011"/>
<dbReference type="RefSeq" id="XP_018745623.1">
    <property type="nucleotide sequence ID" value="XM_018904100.1"/>
</dbReference>
<evidence type="ECO:0000256" key="1">
    <source>
        <dbReference type="SAM" id="MobiDB-lite"/>
    </source>
</evidence>
<feature type="compositionally biased region" description="Basic and acidic residues" evidence="1">
    <location>
        <begin position="25"/>
        <end position="39"/>
    </location>
</feature>
<keyword evidence="3" id="KW-1185">Reference proteome</keyword>
<evidence type="ECO:0000313" key="2">
    <source>
        <dbReference type="EMBL" id="EWG39432.1"/>
    </source>
</evidence>
<dbReference type="EMBL" id="DS022243">
    <property type="protein sequence ID" value="EWG39432.1"/>
    <property type="molecule type" value="Genomic_DNA"/>
</dbReference>
<dbReference type="Proteomes" id="UP000009096">
    <property type="component" value="Chromosome 6"/>
</dbReference>
<feature type="region of interest" description="Disordered" evidence="1">
    <location>
        <begin position="1"/>
        <end position="51"/>
    </location>
</feature>
<dbReference type="AlphaFoldDB" id="W7M3I7"/>
<dbReference type="EMBL" id="CM000583">
    <property type="protein sequence ID" value="EWG39432.1"/>
    <property type="molecule type" value="Genomic_DNA"/>
</dbReference>
<dbReference type="KEGG" id="fvr:FVEG_15011"/>
<protein>
    <submittedName>
        <fullName evidence="2">Uncharacterized protein</fullName>
    </submittedName>
</protein>
<sequence>MEFPGMQERMVGSEQASEVKSPARRSTEYSKPIGDRSTSEKYQVQPEPRSRLGSRIASWRGFLWRGGCKGD</sequence>
<evidence type="ECO:0000313" key="3">
    <source>
        <dbReference type="Proteomes" id="UP000009096"/>
    </source>
</evidence>
<proteinExistence type="predicted"/>
<reference evidence="2 3" key="1">
    <citation type="journal article" date="2010" name="Nature">
        <title>Comparative genomics reveals mobile pathogenicity chromosomes in Fusarium.</title>
        <authorList>
            <person name="Ma L.J."/>
            <person name="van der Does H.C."/>
            <person name="Borkovich K.A."/>
            <person name="Coleman J.J."/>
            <person name="Daboussi M.J."/>
            <person name="Di Pietro A."/>
            <person name="Dufresne M."/>
            <person name="Freitag M."/>
            <person name="Grabherr M."/>
            <person name="Henrissat B."/>
            <person name="Houterman P.M."/>
            <person name="Kang S."/>
            <person name="Shim W.B."/>
            <person name="Woloshuk C."/>
            <person name="Xie X."/>
            <person name="Xu J.R."/>
            <person name="Antoniw J."/>
            <person name="Baker S.E."/>
            <person name="Bluhm B.H."/>
            <person name="Breakspear A."/>
            <person name="Brown D.W."/>
            <person name="Butchko R.A."/>
            <person name="Chapman S."/>
            <person name="Coulson R."/>
            <person name="Coutinho P.M."/>
            <person name="Danchin E.G."/>
            <person name="Diener A."/>
            <person name="Gale L.R."/>
            <person name="Gardiner D.M."/>
            <person name="Goff S."/>
            <person name="Hammond-Kosack K.E."/>
            <person name="Hilburn K."/>
            <person name="Hua-Van A."/>
            <person name="Jonkers W."/>
            <person name="Kazan K."/>
            <person name="Kodira C.D."/>
            <person name="Koehrsen M."/>
            <person name="Kumar L."/>
            <person name="Lee Y.H."/>
            <person name="Li L."/>
            <person name="Manners J.M."/>
            <person name="Miranda-Saavedra D."/>
            <person name="Mukherjee M."/>
            <person name="Park G."/>
            <person name="Park J."/>
            <person name="Park S.Y."/>
            <person name="Proctor R.H."/>
            <person name="Regev A."/>
            <person name="Ruiz-Roldan M.C."/>
            <person name="Sain D."/>
            <person name="Sakthikumar S."/>
            <person name="Sykes S."/>
            <person name="Schwartz D.C."/>
            <person name="Turgeon B.G."/>
            <person name="Wapinski I."/>
            <person name="Yoder O."/>
            <person name="Young S."/>
            <person name="Zeng Q."/>
            <person name="Zhou S."/>
            <person name="Galagan J."/>
            <person name="Cuomo C.A."/>
            <person name="Kistler H.C."/>
            <person name="Rep M."/>
        </authorList>
    </citation>
    <scope>NUCLEOTIDE SEQUENCE [LARGE SCALE GENOMIC DNA]</scope>
    <source>
        <strain evidence="3">M3125 / FGSC 7600</strain>
    </source>
</reference>
<accession>W7M3I7</accession>
<dbReference type="GeneID" id="30071887"/>